<feature type="compositionally biased region" description="Pro residues" evidence="1">
    <location>
        <begin position="294"/>
        <end position="304"/>
    </location>
</feature>
<accession>A0ABU2JJW6</accession>
<organism evidence="2 3">
    <name type="scientific">Streptomyces chisholmiae</name>
    <dbReference type="NCBI Taxonomy" id="3075540"/>
    <lineage>
        <taxon>Bacteria</taxon>
        <taxon>Bacillati</taxon>
        <taxon>Actinomycetota</taxon>
        <taxon>Actinomycetes</taxon>
        <taxon>Kitasatosporales</taxon>
        <taxon>Streptomycetaceae</taxon>
        <taxon>Streptomyces</taxon>
    </lineage>
</organism>
<dbReference type="Proteomes" id="UP001183410">
    <property type="component" value="Unassembled WGS sequence"/>
</dbReference>
<dbReference type="RefSeq" id="WP_311664457.1">
    <property type="nucleotide sequence ID" value="NZ_JAVREO010000002.1"/>
</dbReference>
<sequence length="304" mass="32841">MARLKHTLILSPALRRADLDRAVAVPQEVWESLRAADGRLYAADGRAVQGVALLAGEHARPGARYGRHEATAAPLAKDAIAPRVTLVDFDRAAGTTLRLDGQRLGPGPSPRIAAELRLRSVARPVTAGLRVDGSISRPGRQRRRWLRWFGLWAELDVDRWYAAAAGTAGPPPLRLQVRHSLVRAEATATPRPATGGGWQVELRIAARGRGVLRPVLALPLQVAKRILRRSLTDGLPRAAAGWRARVYPELVRDPAESRARLLDELCTPYTPQPAEAPAEPSADPRAEAPADPGAEPPADPPAER</sequence>
<evidence type="ECO:0000313" key="2">
    <source>
        <dbReference type="EMBL" id="MDT0265275.1"/>
    </source>
</evidence>
<protein>
    <submittedName>
        <fullName evidence="2">Uncharacterized protein</fullName>
    </submittedName>
</protein>
<name>A0ABU2JJW6_9ACTN</name>
<evidence type="ECO:0000313" key="3">
    <source>
        <dbReference type="Proteomes" id="UP001183410"/>
    </source>
</evidence>
<comment type="caution">
    <text evidence="2">The sequence shown here is derived from an EMBL/GenBank/DDBJ whole genome shotgun (WGS) entry which is preliminary data.</text>
</comment>
<gene>
    <name evidence="2" type="ORF">RM844_03110</name>
</gene>
<dbReference type="EMBL" id="JAVREO010000002">
    <property type="protein sequence ID" value="MDT0265275.1"/>
    <property type="molecule type" value="Genomic_DNA"/>
</dbReference>
<proteinExistence type="predicted"/>
<feature type="region of interest" description="Disordered" evidence="1">
    <location>
        <begin position="263"/>
        <end position="304"/>
    </location>
</feature>
<reference evidence="3" key="1">
    <citation type="submission" date="2023-07" db="EMBL/GenBank/DDBJ databases">
        <title>30 novel species of actinomycetes from the DSMZ collection.</title>
        <authorList>
            <person name="Nouioui I."/>
        </authorList>
    </citation>
    <scope>NUCLEOTIDE SEQUENCE [LARGE SCALE GENOMIC DNA]</scope>
    <source>
        <strain evidence="3">DSM 44915</strain>
    </source>
</reference>
<keyword evidence="3" id="KW-1185">Reference proteome</keyword>
<evidence type="ECO:0000256" key="1">
    <source>
        <dbReference type="SAM" id="MobiDB-lite"/>
    </source>
</evidence>